<dbReference type="GO" id="GO:0003899">
    <property type="term" value="F:DNA-directed RNA polymerase activity"/>
    <property type="evidence" value="ECO:0007669"/>
    <property type="project" value="UniProtKB-UniRule"/>
</dbReference>
<evidence type="ECO:0000256" key="13">
    <source>
        <dbReference type="PIRNR" id="PIRNR002811"/>
    </source>
</evidence>
<dbReference type="InterPro" id="IPR016136">
    <property type="entry name" value="DNA_helicase_N/primase_C"/>
</dbReference>
<evidence type="ECO:0000256" key="2">
    <source>
        <dbReference type="ARBA" id="ARBA00022515"/>
    </source>
</evidence>
<dbReference type="SMART" id="SM00400">
    <property type="entry name" value="ZnF_CHCC"/>
    <property type="match status" value="1"/>
</dbReference>
<comment type="catalytic activity">
    <reaction evidence="12">
        <text>ssDNA + n NTP = ssDNA/pppN(pN)n-1 hybrid + (n-1) diphosphate.</text>
        <dbReference type="EC" id="2.7.7.101"/>
    </reaction>
</comment>
<dbReference type="InterPro" id="IPR036977">
    <property type="entry name" value="DNA_primase_Znf_CHC2"/>
</dbReference>
<reference evidence="16 17" key="1">
    <citation type="submission" date="2016-10" db="EMBL/GenBank/DDBJ databases">
        <authorList>
            <person name="Varghese N."/>
            <person name="Submissions S."/>
        </authorList>
    </citation>
    <scope>NUCLEOTIDE SEQUENCE [LARGE SCALE GENOMIC DNA]</scope>
    <source>
        <strain evidence="16 17">IBRC-M10081</strain>
    </source>
</reference>
<dbReference type="InterPro" id="IPR013264">
    <property type="entry name" value="DNAG_N"/>
</dbReference>
<keyword evidence="4 12" id="KW-0548">Nucleotidyltransferase</keyword>
<dbReference type="EC" id="2.7.7.101" evidence="12"/>
<evidence type="ECO:0000256" key="4">
    <source>
        <dbReference type="ARBA" id="ARBA00022695"/>
    </source>
</evidence>
<feature type="domain" description="Toprim" evidence="15">
    <location>
        <begin position="256"/>
        <end position="337"/>
    </location>
</feature>
<keyword evidence="10 12" id="KW-0238">DNA-binding</keyword>
<evidence type="ECO:0000256" key="9">
    <source>
        <dbReference type="ARBA" id="ARBA00022842"/>
    </source>
</evidence>
<dbReference type="Gene3D" id="1.10.860.10">
    <property type="entry name" value="DNAb Helicase, Chain A"/>
    <property type="match status" value="1"/>
</dbReference>
<keyword evidence="9" id="KW-0460">Magnesium</keyword>
<keyword evidence="3 12" id="KW-0808">Transferase</keyword>
<accession>A0A662Z4N3</accession>
<dbReference type="GO" id="GO:0006269">
    <property type="term" value="P:DNA replication, synthesis of primer"/>
    <property type="evidence" value="ECO:0007669"/>
    <property type="project" value="UniProtKB-UniRule"/>
</dbReference>
<comment type="domain">
    <text evidence="12">Contains an N-terminal zinc-binding domain, a central core domain that contains the primase activity, and a C-terminal DnaB-binding domain.</text>
</comment>
<dbReference type="Pfam" id="PF01807">
    <property type="entry name" value="Zn_ribbon_DnaG"/>
    <property type="match status" value="1"/>
</dbReference>
<evidence type="ECO:0000256" key="7">
    <source>
        <dbReference type="ARBA" id="ARBA00022771"/>
    </source>
</evidence>
<dbReference type="GO" id="GO:0003677">
    <property type="term" value="F:DNA binding"/>
    <property type="evidence" value="ECO:0007669"/>
    <property type="project" value="UniProtKB-KW"/>
</dbReference>
<evidence type="ECO:0000256" key="14">
    <source>
        <dbReference type="PIRSR" id="PIRSR002811-1"/>
    </source>
</evidence>
<evidence type="ECO:0000259" key="15">
    <source>
        <dbReference type="PROSITE" id="PS50880"/>
    </source>
</evidence>
<keyword evidence="6 12" id="KW-0479">Metal-binding</keyword>
<dbReference type="Pfam" id="PF13155">
    <property type="entry name" value="Toprim_2"/>
    <property type="match status" value="1"/>
</dbReference>
<keyword evidence="7 12" id="KW-0863">Zinc-finger</keyword>
<dbReference type="SUPFAM" id="SSF56731">
    <property type="entry name" value="DNA primase core"/>
    <property type="match status" value="1"/>
</dbReference>
<dbReference type="InterPro" id="IPR030846">
    <property type="entry name" value="DnaG_bac"/>
</dbReference>
<dbReference type="SUPFAM" id="SSF57783">
    <property type="entry name" value="Zinc beta-ribbon"/>
    <property type="match status" value="1"/>
</dbReference>
<dbReference type="InterPro" id="IPR034151">
    <property type="entry name" value="TOPRIM_DnaG_bac"/>
</dbReference>
<dbReference type="GO" id="GO:0008270">
    <property type="term" value="F:zinc ion binding"/>
    <property type="evidence" value="ECO:0007669"/>
    <property type="project" value="UniProtKB-UniRule"/>
</dbReference>
<comment type="similarity">
    <text evidence="12 13">Belongs to the DnaG primase family.</text>
</comment>
<keyword evidence="2 12" id="KW-0639">Primosome</keyword>
<dbReference type="NCBIfam" id="TIGR01391">
    <property type="entry name" value="dnaG"/>
    <property type="match status" value="1"/>
</dbReference>
<evidence type="ECO:0000256" key="6">
    <source>
        <dbReference type="ARBA" id="ARBA00022723"/>
    </source>
</evidence>
<dbReference type="InterPro" id="IPR006171">
    <property type="entry name" value="TOPRIM_dom"/>
</dbReference>
<dbReference type="EMBL" id="FOIT01000001">
    <property type="protein sequence ID" value="SEV84990.1"/>
    <property type="molecule type" value="Genomic_DNA"/>
</dbReference>
<dbReference type="InterPro" id="IPR006295">
    <property type="entry name" value="DNA_primase_DnaG"/>
</dbReference>
<dbReference type="PROSITE" id="PS50880">
    <property type="entry name" value="TOPRIM"/>
    <property type="match status" value="1"/>
</dbReference>
<protein>
    <recommendedName>
        <fullName evidence="12 13">DNA primase</fullName>
        <ecNumber evidence="12">2.7.7.101</ecNumber>
    </recommendedName>
</protein>
<dbReference type="Proteomes" id="UP000243605">
    <property type="component" value="Unassembled WGS sequence"/>
</dbReference>
<sequence length="585" mass="67190">MMIVNNNNNLISEIKNQVDLVEYIGQYVNLEKKGKSYLGLCPFHNEKTPSFHVNPEYKVFNCFGCNKSGSVIDFVAEIENKTIKQSIQQLAKHIGVEVSGVTEAETPESQMMEMHAFVTKMYHHVLVDTREGEQALNYLINRGFTLETIKSEMIGLAPEKKNFTTELLEKRGMNLELAVRGGLIGRNENRNDYYDKFRARITIPIKNHQGAFIGFTARTLGSDHPKYINTSETNIFKKQQILFNLSDARRAIAESRELIIMEGHLDVVKVKASGVKNVVGLMGTALSDTHINTIKTVTDNVTLMFDGDEAGRNAQFKHGEKLLKMGLNVYMLSVPDGLDPDEYIEKHGEEKFNYFVRNGKTHAVKYMADQLIDDSRSNDIRFNENIKFLKRMLSYVKDPILLQRLLDDVSELYSVSPELLATSQSRVPNYPNNNQVVPRVSSHLFSRDFKEIQLLKIFLTDPDLMMKNKEFLSSEIFTSEVIYSIFRKLVFYYETHGTIDLSTFQSELETHEQEELQKIKQLKINDGVNQSIIDDYIDDLSGIRNSKKERELLSRQLKIAQQAADIDEIKRLTEQYRIISVRHKN</sequence>
<dbReference type="InterPro" id="IPR037068">
    <property type="entry name" value="DNA_primase_core_N_sf"/>
</dbReference>
<evidence type="ECO:0000256" key="1">
    <source>
        <dbReference type="ARBA" id="ARBA00022478"/>
    </source>
</evidence>
<evidence type="ECO:0000256" key="8">
    <source>
        <dbReference type="ARBA" id="ARBA00022833"/>
    </source>
</evidence>
<evidence type="ECO:0000313" key="16">
    <source>
        <dbReference type="EMBL" id="SEV84990.1"/>
    </source>
</evidence>
<dbReference type="Gene3D" id="3.90.980.10">
    <property type="entry name" value="DNA primase, catalytic core, N-terminal domain"/>
    <property type="match status" value="1"/>
</dbReference>
<dbReference type="RefSeq" id="WP_091473511.1">
    <property type="nucleotide sequence ID" value="NZ_FOIT01000001.1"/>
</dbReference>
<keyword evidence="8 12" id="KW-0862">Zinc</keyword>
<organism evidence="16 17">
    <name type="scientific">Aliicoccus persicus</name>
    <dbReference type="NCBI Taxonomy" id="930138"/>
    <lineage>
        <taxon>Bacteria</taxon>
        <taxon>Bacillati</taxon>
        <taxon>Bacillota</taxon>
        <taxon>Bacilli</taxon>
        <taxon>Bacillales</taxon>
        <taxon>Staphylococcaceae</taxon>
        <taxon>Aliicoccus</taxon>
    </lineage>
</organism>
<evidence type="ECO:0000313" key="17">
    <source>
        <dbReference type="Proteomes" id="UP000243605"/>
    </source>
</evidence>
<dbReference type="PANTHER" id="PTHR30313:SF2">
    <property type="entry name" value="DNA PRIMASE"/>
    <property type="match status" value="1"/>
</dbReference>
<dbReference type="InterPro" id="IPR002694">
    <property type="entry name" value="Znf_CHC2"/>
</dbReference>
<dbReference type="PANTHER" id="PTHR30313">
    <property type="entry name" value="DNA PRIMASE"/>
    <property type="match status" value="1"/>
</dbReference>
<dbReference type="FunFam" id="3.90.580.10:FF:000001">
    <property type="entry name" value="DNA primase"/>
    <property type="match status" value="1"/>
</dbReference>
<dbReference type="Gene3D" id="3.90.580.10">
    <property type="entry name" value="Zinc finger, CHC2-type domain"/>
    <property type="match status" value="1"/>
</dbReference>
<comment type="cofactor">
    <cofactor evidence="12 13 14">
        <name>Zn(2+)</name>
        <dbReference type="ChEBI" id="CHEBI:29105"/>
    </cofactor>
    <text evidence="12 13 14">Binds 1 zinc ion per monomer.</text>
</comment>
<dbReference type="PIRSF" id="PIRSF002811">
    <property type="entry name" value="DnaG"/>
    <property type="match status" value="1"/>
</dbReference>
<evidence type="ECO:0000256" key="10">
    <source>
        <dbReference type="ARBA" id="ARBA00023125"/>
    </source>
</evidence>
<dbReference type="SMART" id="SM00493">
    <property type="entry name" value="TOPRIM"/>
    <property type="match status" value="1"/>
</dbReference>
<comment type="function">
    <text evidence="12 13">RNA polymerase that catalyzes the synthesis of short RNA molecules used as primers for DNA polymerase during DNA replication.</text>
</comment>
<evidence type="ECO:0000256" key="12">
    <source>
        <dbReference type="HAMAP-Rule" id="MF_00974"/>
    </source>
</evidence>
<evidence type="ECO:0000256" key="3">
    <source>
        <dbReference type="ARBA" id="ARBA00022679"/>
    </source>
</evidence>
<dbReference type="AlphaFoldDB" id="A0A662Z4N3"/>
<keyword evidence="1 12" id="KW-0240">DNA-directed RNA polymerase</keyword>
<keyword evidence="5 12" id="KW-0235">DNA replication</keyword>
<dbReference type="GO" id="GO:0005737">
    <property type="term" value="C:cytoplasm"/>
    <property type="evidence" value="ECO:0007669"/>
    <property type="project" value="TreeGrafter"/>
</dbReference>
<dbReference type="Pfam" id="PF08275">
    <property type="entry name" value="DNAG_N"/>
    <property type="match status" value="1"/>
</dbReference>
<feature type="zinc finger region" description="CHC2-type" evidence="12 14">
    <location>
        <begin position="41"/>
        <end position="65"/>
    </location>
</feature>
<dbReference type="GO" id="GO:1990077">
    <property type="term" value="C:primosome complex"/>
    <property type="evidence" value="ECO:0007669"/>
    <property type="project" value="UniProtKB-KW"/>
</dbReference>
<dbReference type="GO" id="GO:0000428">
    <property type="term" value="C:DNA-directed RNA polymerase complex"/>
    <property type="evidence" value="ECO:0007669"/>
    <property type="project" value="UniProtKB-KW"/>
</dbReference>
<evidence type="ECO:0000256" key="5">
    <source>
        <dbReference type="ARBA" id="ARBA00022705"/>
    </source>
</evidence>
<dbReference type="InterPro" id="IPR050219">
    <property type="entry name" value="DnaG_primase"/>
</dbReference>
<dbReference type="OrthoDB" id="9803773at2"/>
<keyword evidence="11 12" id="KW-0804">Transcription</keyword>
<dbReference type="HAMAP" id="MF_00974">
    <property type="entry name" value="DNA_primase_DnaG"/>
    <property type="match status" value="1"/>
</dbReference>
<proteinExistence type="inferred from homology"/>
<dbReference type="Gene3D" id="3.40.1360.10">
    <property type="match status" value="1"/>
</dbReference>
<keyword evidence="17" id="KW-1185">Reference proteome</keyword>
<dbReference type="CDD" id="cd03364">
    <property type="entry name" value="TOPRIM_DnaG_primases"/>
    <property type="match status" value="1"/>
</dbReference>
<comment type="subunit">
    <text evidence="12">Monomer. Interacts with DnaB.</text>
</comment>
<gene>
    <name evidence="12" type="primary">dnaG</name>
    <name evidence="16" type="ORF">SAMN05192557_0466</name>
</gene>
<evidence type="ECO:0000256" key="11">
    <source>
        <dbReference type="ARBA" id="ARBA00023163"/>
    </source>
</evidence>
<name>A0A662Z4N3_9STAP</name>